<evidence type="ECO:0000256" key="6">
    <source>
        <dbReference type="ARBA" id="ARBA00022475"/>
    </source>
</evidence>
<dbReference type="AlphaFoldDB" id="A0AA37TCT6"/>
<evidence type="ECO:0000256" key="7">
    <source>
        <dbReference type="ARBA" id="ARBA00022519"/>
    </source>
</evidence>
<comment type="caution">
    <text evidence="14">The sequence shown here is derived from an EMBL/GenBank/DDBJ whole genome shotgun (WGS) entry which is preliminary data.</text>
</comment>
<keyword evidence="15" id="KW-1185">Reference proteome</keyword>
<comment type="similarity">
    <text evidence="3 12">Belongs to the CcmD/CycX/HelD family.</text>
</comment>
<sequence length="78" mass="8563">MTFQFESFADFFSMAGHGPYVWACYLVTALGIAYLLFSPLMAKKQLLKQQKQTLKREEASKKAAAPSSASEQPATPAS</sequence>
<evidence type="ECO:0000256" key="3">
    <source>
        <dbReference type="ARBA" id="ARBA00008741"/>
    </source>
</evidence>
<gene>
    <name evidence="14" type="ORF">GCM10007877_31940</name>
</gene>
<dbReference type="Proteomes" id="UP001156870">
    <property type="component" value="Unassembled WGS sequence"/>
</dbReference>
<dbReference type="GO" id="GO:0015886">
    <property type="term" value="P:heme transport"/>
    <property type="evidence" value="ECO:0007669"/>
    <property type="project" value="InterPro"/>
</dbReference>
<keyword evidence="9 12" id="KW-0201">Cytochrome c-type biogenesis</keyword>
<evidence type="ECO:0000256" key="1">
    <source>
        <dbReference type="ARBA" id="ARBA00002442"/>
    </source>
</evidence>
<evidence type="ECO:0000313" key="15">
    <source>
        <dbReference type="Proteomes" id="UP001156870"/>
    </source>
</evidence>
<dbReference type="InterPro" id="IPR052075">
    <property type="entry name" value="Heme_exporter_D"/>
</dbReference>
<keyword evidence="8 12" id="KW-0812">Transmembrane</keyword>
<evidence type="ECO:0000256" key="2">
    <source>
        <dbReference type="ARBA" id="ARBA00004377"/>
    </source>
</evidence>
<dbReference type="EMBL" id="BSPD01000079">
    <property type="protein sequence ID" value="GLS27475.1"/>
    <property type="molecule type" value="Genomic_DNA"/>
</dbReference>
<evidence type="ECO:0000256" key="13">
    <source>
        <dbReference type="SAM" id="MobiDB-lite"/>
    </source>
</evidence>
<reference evidence="14 15" key="1">
    <citation type="journal article" date="2014" name="Int. J. Syst. Evol. Microbiol.">
        <title>Complete genome sequence of Corynebacterium casei LMG S-19264T (=DSM 44701T), isolated from a smear-ripened cheese.</title>
        <authorList>
            <consortium name="US DOE Joint Genome Institute (JGI-PGF)"/>
            <person name="Walter F."/>
            <person name="Albersmeier A."/>
            <person name="Kalinowski J."/>
            <person name="Ruckert C."/>
        </authorList>
    </citation>
    <scope>NUCLEOTIDE SEQUENCE [LARGE SCALE GENOMIC DNA]</scope>
    <source>
        <strain evidence="14 15">NBRC 110095</strain>
    </source>
</reference>
<comment type="subcellular location">
    <subcellularLocation>
        <location evidence="2 12">Cell inner membrane</location>
        <topology evidence="2 12">Single-pass membrane protein</topology>
    </subcellularLocation>
</comment>
<feature type="compositionally biased region" description="Low complexity" evidence="13">
    <location>
        <begin position="62"/>
        <end position="78"/>
    </location>
</feature>
<keyword evidence="10 12" id="KW-1133">Transmembrane helix</keyword>
<evidence type="ECO:0000256" key="11">
    <source>
        <dbReference type="ARBA" id="ARBA00023136"/>
    </source>
</evidence>
<evidence type="ECO:0000313" key="14">
    <source>
        <dbReference type="EMBL" id="GLS27475.1"/>
    </source>
</evidence>
<organism evidence="14 15">
    <name type="scientific">Marinibactrum halimedae</name>
    <dbReference type="NCBI Taxonomy" id="1444977"/>
    <lineage>
        <taxon>Bacteria</taxon>
        <taxon>Pseudomonadati</taxon>
        <taxon>Pseudomonadota</taxon>
        <taxon>Gammaproteobacteria</taxon>
        <taxon>Cellvibrionales</taxon>
        <taxon>Cellvibrionaceae</taxon>
        <taxon>Marinibactrum</taxon>
    </lineage>
</organism>
<proteinExistence type="inferred from homology"/>
<accession>A0AA37TCT6</accession>
<protein>
    <recommendedName>
        <fullName evidence="4 12">Heme exporter protein D</fullName>
    </recommendedName>
</protein>
<dbReference type="GO" id="GO:0005886">
    <property type="term" value="C:plasma membrane"/>
    <property type="evidence" value="ECO:0007669"/>
    <property type="project" value="UniProtKB-SubCell"/>
</dbReference>
<keyword evidence="6 12" id="KW-1003">Cell membrane</keyword>
<keyword evidence="11 12" id="KW-0472">Membrane</keyword>
<dbReference type="PANTHER" id="PTHR37531">
    <property type="entry name" value="HEME EXPORTER PROTEIN D"/>
    <property type="match status" value="1"/>
</dbReference>
<keyword evidence="5 12" id="KW-0813">Transport</keyword>
<evidence type="ECO:0000256" key="8">
    <source>
        <dbReference type="ARBA" id="ARBA00022692"/>
    </source>
</evidence>
<evidence type="ECO:0000256" key="9">
    <source>
        <dbReference type="ARBA" id="ARBA00022748"/>
    </source>
</evidence>
<feature type="region of interest" description="Disordered" evidence="13">
    <location>
        <begin position="57"/>
        <end position="78"/>
    </location>
</feature>
<dbReference type="RefSeq" id="WP_232594985.1">
    <property type="nucleotide sequence ID" value="NZ_BSPD01000079.1"/>
</dbReference>
<dbReference type="GO" id="GO:1903607">
    <property type="term" value="P:cytochrome c biosynthetic process"/>
    <property type="evidence" value="ECO:0007669"/>
    <property type="project" value="TreeGrafter"/>
</dbReference>
<keyword evidence="7 12" id="KW-0997">Cell inner membrane</keyword>
<dbReference type="GO" id="GO:0017004">
    <property type="term" value="P:cytochrome complex assembly"/>
    <property type="evidence" value="ECO:0007669"/>
    <property type="project" value="UniProtKB-KW"/>
</dbReference>
<dbReference type="Pfam" id="PF04995">
    <property type="entry name" value="CcmD"/>
    <property type="match status" value="1"/>
</dbReference>
<evidence type="ECO:0000256" key="4">
    <source>
        <dbReference type="ARBA" id="ARBA00016461"/>
    </source>
</evidence>
<feature type="transmembrane region" description="Helical" evidence="12">
    <location>
        <begin position="20"/>
        <end position="42"/>
    </location>
</feature>
<dbReference type="InterPro" id="IPR007078">
    <property type="entry name" value="Haem_export_protD_CcmD"/>
</dbReference>
<evidence type="ECO:0000256" key="10">
    <source>
        <dbReference type="ARBA" id="ARBA00022989"/>
    </source>
</evidence>
<evidence type="ECO:0000256" key="5">
    <source>
        <dbReference type="ARBA" id="ARBA00022448"/>
    </source>
</evidence>
<name>A0AA37TCT6_9GAMM</name>
<evidence type="ECO:0000256" key="12">
    <source>
        <dbReference type="RuleBase" id="RU363101"/>
    </source>
</evidence>
<dbReference type="NCBIfam" id="TIGR03141">
    <property type="entry name" value="cytochro_ccmD"/>
    <property type="match status" value="1"/>
</dbReference>
<comment type="function">
    <text evidence="1 12">Required for the export of heme to the periplasm for the biogenesis of c-type cytochromes.</text>
</comment>
<dbReference type="PANTHER" id="PTHR37531:SF1">
    <property type="entry name" value="HEME EXPORTER PROTEIN D"/>
    <property type="match status" value="1"/>
</dbReference>